<keyword evidence="5 8" id="KW-0812">Transmembrane</keyword>
<feature type="transmembrane region" description="Helical" evidence="8">
    <location>
        <begin position="315"/>
        <end position="336"/>
    </location>
</feature>
<evidence type="ECO:0000256" key="2">
    <source>
        <dbReference type="ARBA" id="ARBA00007935"/>
    </source>
</evidence>
<keyword evidence="10" id="KW-1185">Reference proteome</keyword>
<dbReference type="Gene3D" id="1.10.3470.10">
    <property type="entry name" value="ABC transporter involved in vitamin B12 uptake, BtuC"/>
    <property type="match status" value="1"/>
</dbReference>
<evidence type="ECO:0000256" key="8">
    <source>
        <dbReference type="SAM" id="Phobius"/>
    </source>
</evidence>
<comment type="subcellular location">
    <subcellularLocation>
        <location evidence="1">Cell membrane</location>
        <topology evidence="1">Multi-pass membrane protein</topology>
    </subcellularLocation>
</comment>
<protein>
    <submittedName>
        <fullName evidence="9">Iron-enterobactin ABC transporter permease</fullName>
    </submittedName>
</protein>
<dbReference type="InterPro" id="IPR037294">
    <property type="entry name" value="ABC_BtuC-like"/>
</dbReference>
<evidence type="ECO:0000256" key="4">
    <source>
        <dbReference type="ARBA" id="ARBA00022475"/>
    </source>
</evidence>
<feature type="transmembrane region" description="Helical" evidence="8">
    <location>
        <begin position="249"/>
        <end position="276"/>
    </location>
</feature>
<feature type="transmembrane region" description="Helical" evidence="8">
    <location>
        <begin position="24"/>
        <end position="43"/>
    </location>
</feature>
<evidence type="ECO:0000256" key="5">
    <source>
        <dbReference type="ARBA" id="ARBA00022692"/>
    </source>
</evidence>
<dbReference type="RefSeq" id="WP_122147809.1">
    <property type="nucleotide sequence ID" value="NZ_RFFI01000006.1"/>
</dbReference>
<dbReference type="AlphaFoldDB" id="A0A3M2JNY9"/>
<dbReference type="CDD" id="cd06550">
    <property type="entry name" value="TM_ABC_iron-siderophores_like"/>
    <property type="match status" value="1"/>
</dbReference>
<reference evidence="9 10" key="1">
    <citation type="submission" date="2018-10" db="EMBL/GenBank/DDBJ databases">
        <title>Isolation, diversity and antifungal activity of actinobacteria from wheat.</title>
        <authorList>
            <person name="Han C."/>
        </authorList>
    </citation>
    <scope>NUCLEOTIDE SEQUENCE [LARGE SCALE GENOMIC DNA]</scope>
    <source>
        <strain evidence="9 10">NEAU-YY56</strain>
    </source>
</reference>
<dbReference type="GO" id="GO:0005886">
    <property type="term" value="C:plasma membrane"/>
    <property type="evidence" value="ECO:0007669"/>
    <property type="project" value="UniProtKB-SubCell"/>
</dbReference>
<dbReference type="Proteomes" id="UP000269289">
    <property type="component" value="Unassembled WGS sequence"/>
</dbReference>
<keyword evidence="3" id="KW-0813">Transport</keyword>
<feature type="transmembrane region" description="Helical" evidence="8">
    <location>
        <begin position="131"/>
        <end position="151"/>
    </location>
</feature>
<gene>
    <name evidence="9" type="ORF">EBM89_02140</name>
</gene>
<evidence type="ECO:0000256" key="1">
    <source>
        <dbReference type="ARBA" id="ARBA00004651"/>
    </source>
</evidence>
<evidence type="ECO:0000313" key="9">
    <source>
        <dbReference type="EMBL" id="RMI14031.1"/>
    </source>
</evidence>
<proteinExistence type="inferred from homology"/>
<dbReference type="InterPro" id="IPR000522">
    <property type="entry name" value="ABC_transptr_permease_BtuC"/>
</dbReference>
<dbReference type="Pfam" id="PF01032">
    <property type="entry name" value="FecCD"/>
    <property type="match status" value="1"/>
</dbReference>
<organism evidence="9 10">
    <name type="scientific">Cellulomonas triticagri</name>
    <dbReference type="NCBI Taxonomy" id="2483352"/>
    <lineage>
        <taxon>Bacteria</taxon>
        <taxon>Bacillati</taxon>
        <taxon>Actinomycetota</taxon>
        <taxon>Actinomycetes</taxon>
        <taxon>Micrococcales</taxon>
        <taxon>Cellulomonadaceae</taxon>
        <taxon>Cellulomonas</taxon>
    </lineage>
</organism>
<sequence>MTAPAPAHAPAPARAGVRVRRGPLTTAALAVAALLLALLALGLGDYPLSVPEVVRALVSDQGFATTVVTGWRLPRVVVALVFGAALGVSGALFQSLTRNPLGSPDVIGFSTGAYTGVLVVTTVLGTGVLGVSAGALLAGLATAFVVYLLAYRDGVQGFRLIVVGIGVTGMLHGVNVWLLLRAETEVAMAASIWGAGSIALTGWSQAVPAFVVLAVLTPLVCAASGPLRQLELGDDAAGAHGLRVERSRLVVVVLGVALIATVTATAGPIAFVALSAPQIARRLAGSPGLPLVASALTGGLVLLGADMIAQHVLPTAVPVGVVTVVLGGAYLLALIVQEARRRW</sequence>
<evidence type="ECO:0000256" key="7">
    <source>
        <dbReference type="ARBA" id="ARBA00023136"/>
    </source>
</evidence>
<feature type="transmembrane region" description="Helical" evidence="8">
    <location>
        <begin position="76"/>
        <end position="94"/>
    </location>
</feature>
<evidence type="ECO:0000256" key="3">
    <source>
        <dbReference type="ARBA" id="ARBA00022448"/>
    </source>
</evidence>
<keyword evidence="7 8" id="KW-0472">Membrane</keyword>
<feature type="transmembrane region" description="Helical" evidence="8">
    <location>
        <begin position="158"/>
        <end position="180"/>
    </location>
</feature>
<dbReference type="GO" id="GO:0022857">
    <property type="term" value="F:transmembrane transporter activity"/>
    <property type="evidence" value="ECO:0007669"/>
    <property type="project" value="InterPro"/>
</dbReference>
<dbReference type="EMBL" id="RFFI01000006">
    <property type="protein sequence ID" value="RMI14031.1"/>
    <property type="molecule type" value="Genomic_DNA"/>
</dbReference>
<dbReference type="PANTHER" id="PTHR30472">
    <property type="entry name" value="FERRIC ENTEROBACTIN TRANSPORT SYSTEM PERMEASE PROTEIN"/>
    <property type="match status" value="1"/>
</dbReference>
<keyword evidence="4" id="KW-1003">Cell membrane</keyword>
<dbReference type="GO" id="GO:0033214">
    <property type="term" value="P:siderophore-iron import into cell"/>
    <property type="evidence" value="ECO:0007669"/>
    <property type="project" value="TreeGrafter"/>
</dbReference>
<feature type="transmembrane region" description="Helical" evidence="8">
    <location>
        <begin position="106"/>
        <end position="125"/>
    </location>
</feature>
<name>A0A3M2JNY9_9CELL</name>
<comment type="similarity">
    <text evidence="2">Belongs to the binding-protein-dependent transport system permease family. FecCD subfamily.</text>
</comment>
<keyword evidence="6 8" id="KW-1133">Transmembrane helix</keyword>
<dbReference type="SUPFAM" id="SSF81345">
    <property type="entry name" value="ABC transporter involved in vitamin B12 uptake, BtuC"/>
    <property type="match status" value="1"/>
</dbReference>
<comment type="caution">
    <text evidence="9">The sequence shown here is derived from an EMBL/GenBank/DDBJ whole genome shotgun (WGS) entry which is preliminary data.</text>
</comment>
<evidence type="ECO:0000313" key="10">
    <source>
        <dbReference type="Proteomes" id="UP000269289"/>
    </source>
</evidence>
<dbReference type="OrthoDB" id="4455417at2"/>
<accession>A0A3M2JNY9</accession>
<feature type="transmembrane region" description="Helical" evidence="8">
    <location>
        <begin position="210"/>
        <end position="229"/>
    </location>
</feature>
<dbReference type="PANTHER" id="PTHR30472:SF24">
    <property type="entry name" value="FERRIC ENTEROBACTIN TRANSPORT SYSTEM PERMEASE PROTEIN FEPG"/>
    <property type="match status" value="1"/>
</dbReference>
<evidence type="ECO:0000256" key="6">
    <source>
        <dbReference type="ARBA" id="ARBA00022989"/>
    </source>
</evidence>